<dbReference type="KEGG" id="abo:ABO_1464"/>
<dbReference type="NCBIfam" id="TIGR03504">
    <property type="entry name" value="FimV_Cterm"/>
    <property type="match status" value="1"/>
</dbReference>
<feature type="region of interest" description="Disordered" evidence="2">
    <location>
        <begin position="590"/>
        <end position="609"/>
    </location>
</feature>
<dbReference type="InterPro" id="IPR038440">
    <property type="entry name" value="FimV_C_sf"/>
</dbReference>
<proteinExistence type="predicted"/>
<evidence type="ECO:0000256" key="4">
    <source>
        <dbReference type="SAM" id="SignalP"/>
    </source>
</evidence>
<keyword evidence="1" id="KW-0175">Coiled coil</keyword>
<dbReference type="Proteomes" id="UP000008871">
    <property type="component" value="Chromosome"/>
</dbReference>
<feature type="region of interest" description="Disordered" evidence="2">
    <location>
        <begin position="401"/>
        <end position="428"/>
    </location>
</feature>
<dbReference type="CDD" id="cd00118">
    <property type="entry name" value="LysM"/>
    <property type="match status" value="1"/>
</dbReference>
<sequence>MLRKLGFGLTAVAMMAPGVAAALGVGDYQLHSYLNQPLDMDVSLHEVGDLSAEEILVNLAPQSEFDAAGVDRSYFLNRLEFSVEFQDGDKAQLHISTDQPVREPYLNFLVEFLWPTGRLMREYTVLLDPPSFADSTVTAAPVISRVPQPATRSQPSTATQSPSEKTLESEIASEPWQAESTPAEADSGARNRYTVRSSDTMWQIALNNRPSNSVSVQQMLVAIQQINPDAFINNNVNLVREGVVLRIPSEQEVRTISTRSAIAEVADQNRQWRDMLEQRGIQAPQRAQIDGSRQVVDADEEGVDSPARGEMKLIAPESTAGVDDGNSTGDARQGNANTATLENELAIRDESLDRLDRENAELRSRLNALEEQSATSSELLKLRNDQITQLQQELRQLREEQGVAAPNSDPLMEEPVAPELSSADGGMADDTATEEAANFSNNSNEPSTESGVVALEGSDEELAKEAAKSSATGSSKQANAIADNAQRAEGEATATDSVVEPVAPVGKPEPVAPAQSPVALGGIVDLIMANLLYILLGVLVIVLLIFLLLRGKKKDDNEVLDGPFFEAADDQQDSEFDLNLDDDGSTVATVEDDDVVSPPGQEQGGSQDPLEDVEVYVAYGRYPQAVDFLRNEINKSPERSDLKVRLLELLKEMGDDAAFQQQATAYAGTGADMDAAIARLGSVAPVSQDDEELSLDDLEMGLSSGLNDEAFSAPTIQAEALSPEPEEISDELADFDFELDAIEADNADATVMLGADRDSASSDASIDEGFSLDFDSEGETSQAPEMSDADKQSLSADSVLELDDIGTSTQNGDTVFGDLNLDEMNAEFDDLSTDPVNDEELDLSLDDLDLSDETGSAPQHEVDDVLADLEIDLDLDEAEQSLVDAVEADDSLDPITSLDLEDDQSPSLDESSAVEATDEQKREDASLNIDLALVPDTSEDDASDSSSADVLADEDDFDFLGETDENATKLDLAKAYIDMGDSEGAKDILSEVISEGSAQQQNEARELLGQVG</sequence>
<feature type="region of interest" description="Disordered" evidence="2">
    <location>
        <begin position="144"/>
        <end position="191"/>
    </location>
</feature>
<name>Q0VPI6_ALCBS</name>
<feature type="coiled-coil region" evidence="1">
    <location>
        <begin position="352"/>
        <end position="400"/>
    </location>
</feature>
<accession>Q0VPI6</accession>
<feature type="region of interest" description="Disordered" evidence="2">
    <location>
        <begin position="826"/>
        <end position="862"/>
    </location>
</feature>
<keyword evidence="3" id="KW-0472">Membrane</keyword>
<keyword evidence="4" id="KW-0732">Signal</keyword>
<dbReference type="STRING" id="393595.ABO_1464"/>
<feature type="signal peptide" evidence="4">
    <location>
        <begin position="1"/>
        <end position="22"/>
    </location>
</feature>
<feature type="compositionally biased region" description="Polar residues" evidence="2">
    <location>
        <begin position="325"/>
        <end position="341"/>
    </location>
</feature>
<feature type="domain" description="FimV N-terminal" evidence="5">
    <location>
        <begin position="23"/>
        <end position="130"/>
    </location>
</feature>
<dbReference type="Gene3D" id="3.10.350.10">
    <property type="entry name" value="LysM domain"/>
    <property type="match status" value="1"/>
</dbReference>
<dbReference type="EMBL" id="AM286690">
    <property type="protein sequence ID" value="CAL16912.1"/>
    <property type="molecule type" value="Genomic_DNA"/>
</dbReference>
<dbReference type="InterPro" id="IPR036779">
    <property type="entry name" value="LysM_dom_sf"/>
</dbReference>
<dbReference type="HOGENOM" id="CLU_007099_1_0_6"/>
<feature type="region of interest" description="Disordered" evidence="2">
    <location>
        <begin position="757"/>
        <end position="798"/>
    </location>
</feature>
<dbReference type="NCBIfam" id="TIGR03505">
    <property type="entry name" value="FimV_core"/>
    <property type="match status" value="1"/>
</dbReference>
<keyword evidence="7" id="KW-1185">Reference proteome</keyword>
<feature type="chain" id="PRO_5004178931" description="FimV N-terminal domain-containing protein" evidence="4">
    <location>
        <begin position="23"/>
        <end position="1012"/>
    </location>
</feature>
<evidence type="ECO:0000313" key="7">
    <source>
        <dbReference type="Proteomes" id="UP000008871"/>
    </source>
</evidence>
<dbReference type="InterPro" id="IPR057840">
    <property type="entry name" value="FimV_N"/>
</dbReference>
<feature type="compositionally biased region" description="Acidic residues" evidence="2">
    <location>
        <begin position="826"/>
        <end position="852"/>
    </location>
</feature>
<keyword evidence="3" id="KW-1133">Transmembrane helix</keyword>
<dbReference type="eggNOG" id="COG3170">
    <property type="taxonomic scope" value="Bacteria"/>
</dbReference>
<gene>
    <name evidence="6" type="ordered locus">ABO_1464</name>
</gene>
<dbReference type="InterPro" id="IPR018392">
    <property type="entry name" value="LysM"/>
</dbReference>
<feature type="region of interest" description="Disordered" evidence="2">
    <location>
        <begin position="884"/>
        <end position="926"/>
    </location>
</feature>
<evidence type="ECO:0000259" key="5">
    <source>
        <dbReference type="Pfam" id="PF25800"/>
    </source>
</evidence>
<organism evidence="6 7">
    <name type="scientific">Alcanivorax borkumensis (strain ATCC 700651 / DSM 11573 / NCIMB 13689 / SK2)</name>
    <dbReference type="NCBI Taxonomy" id="393595"/>
    <lineage>
        <taxon>Bacteria</taxon>
        <taxon>Pseudomonadati</taxon>
        <taxon>Pseudomonadota</taxon>
        <taxon>Gammaproteobacteria</taxon>
        <taxon>Oceanospirillales</taxon>
        <taxon>Alcanivoracaceae</taxon>
        <taxon>Alcanivorax</taxon>
    </lineage>
</organism>
<keyword evidence="3" id="KW-0812">Transmembrane</keyword>
<evidence type="ECO:0000256" key="2">
    <source>
        <dbReference type="SAM" id="MobiDB-lite"/>
    </source>
</evidence>
<feature type="compositionally biased region" description="Polar residues" evidence="2">
    <location>
        <begin position="150"/>
        <end position="164"/>
    </location>
</feature>
<dbReference type="InterPro" id="IPR020012">
    <property type="entry name" value="LysM_FimV"/>
</dbReference>
<feature type="region of interest" description="Disordered" evidence="2">
    <location>
        <begin position="282"/>
        <end position="304"/>
    </location>
</feature>
<feature type="transmembrane region" description="Helical" evidence="3">
    <location>
        <begin position="526"/>
        <end position="549"/>
    </location>
</feature>
<dbReference type="Pfam" id="PF25800">
    <property type="entry name" value="FimV_N"/>
    <property type="match status" value="1"/>
</dbReference>
<reference evidence="6 7" key="1">
    <citation type="journal article" date="2006" name="Nat. Biotechnol.">
        <title>Genome sequence of the ubiquitous hydrocarbon-degrading marine bacterium Alcanivorax borkumensis.</title>
        <authorList>
            <person name="Schneiker S."/>
            <person name="Martins dos Santos V.A.P."/>
            <person name="Bartels D."/>
            <person name="Bekel T."/>
            <person name="Brecht M."/>
            <person name="Buhrmester J."/>
            <person name="Chernikova T.N."/>
            <person name="Denaro R."/>
            <person name="Ferrer M."/>
            <person name="Gertler C."/>
            <person name="Goesmann A."/>
            <person name="Golyshina O.V."/>
            <person name="Kaminski F."/>
            <person name="Khachane A.N."/>
            <person name="Lang S."/>
            <person name="Linke B."/>
            <person name="McHardy A.C."/>
            <person name="Meyer F."/>
            <person name="Nechitaylo T."/>
            <person name="Puehler A."/>
            <person name="Regenhardt D."/>
            <person name="Rupp O."/>
            <person name="Sabirova J.S."/>
            <person name="Selbitschka W."/>
            <person name="Yakimov M.M."/>
            <person name="Timmis K.N."/>
            <person name="Vorhoelter F.-J."/>
            <person name="Weidner S."/>
            <person name="Kaiser O."/>
            <person name="Golyshin P.N."/>
        </authorList>
    </citation>
    <scope>NUCLEOTIDE SEQUENCE [LARGE SCALE GENOMIC DNA]</scope>
    <source>
        <strain evidence="7">ATCC 700651 / DSM 11573 / NCIMB 13689 / SK2</strain>
    </source>
</reference>
<feature type="region of interest" description="Disordered" evidence="2">
    <location>
        <begin position="460"/>
        <end position="497"/>
    </location>
</feature>
<evidence type="ECO:0000256" key="3">
    <source>
        <dbReference type="SAM" id="Phobius"/>
    </source>
</evidence>
<feature type="region of interest" description="Disordered" evidence="2">
    <location>
        <begin position="317"/>
        <end position="344"/>
    </location>
</feature>
<evidence type="ECO:0000313" key="6">
    <source>
        <dbReference type="EMBL" id="CAL16912.1"/>
    </source>
</evidence>
<dbReference type="InterPro" id="IPR020011">
    <property type="entry name" value="FimV_C"/>
</dbReference>
<dbReference type="AlphaFoldDB" id="Q0VPI6"/>
<dbReference type="Gene3D" id="1.20.58.2200">
    <property type="match status" value="1"/>
</dbReference>
<dbReference type="RefSeq" id="WP_011588745.1">
    <property type="nucleotide sequence ID" value="NC_008260.1"/>
</dbReference>
<evidence type="ECO:0000256" key="1">
    <source>
        <dbReference type="SAM" id="Coils"/>
    </source>
</evidence>
<protein>
    <recommendedName>
        <fullName evidence="5">FimV N-terminal domain-containing protein</fullName>
    </recommendedName>
</protein>